<sequence>MRTSSSAFICNAFVRQRQMHAAMRSNVVHCLRWDGTKPRIAAISEGPKKNDRRTMSCWFDVTAPLTVFGTCSYSRWLHVIRGGCLAMRSSLRQTGGMEGLVAPRAISVHVLVNCERPAPSHMMWLKQKAKMKPPHLRRVTCTSRRGVLVICCEAGTWNSSSWKHGNGGWRESPN</sequence>
<dbReference type="AlphaFoldDB" id="A0AAQ3MKT4"/>
<protein>
    <submittedName>
        <fullName evidence="1">Uncharacterized protein</fullName>
    </submittedName>
</protein>
<accession>A0AAQ3MKT4</accession>
<dbReference type="EMBL" id="CP144691">
    <property type="protein sequence ID" value="WVY92558.1"/>
    <property type="molecule type" value="Genomic_DNA"/>
</dbReference>
<evidence type="ECO:0000313" key="2">
    <source>
        <dbReference type="Proteomes" id="UP001374535"/>
    </source>
</evidence>
<dbReference type="Proteomes" id="UP001374535">
    <property type="component" value="Chromosome 10"/>
</dbReference>
<reference evidence="1 2" key="1">
    <citation type="journal article" date="2023" name="Life. Sci Alliance">
        <title>Evolutionary insights into 3D genome organization and epigenetic landscape of Vigna mungo.</title>
        <authorList>
            <person name="Junaid A."/>
            <person name="Singh B."/>
            <person name="Bhatia S."/>
        </authorList>
    </citation>
    <scope>NUCLEOTIDE SEQUENCE [LARGE SCALE GENOMIC DNA]</scope>
    <source>
        <strain evidence="1">Urdbean</strain>
    </source>
</reference>
<gene>
    <name evidence="1" type="ORF">V8G54_031646</name>
</gene>
<keyword evidence="2" id="KW-1185">Reference proteome</keyword>
<organism evidence="1 2">
    <name type="scientific">Vigna mungo</name>
    <name type="common">Black gram</name>
    <name type="synonym">Phaseolus mungo</name>
    <dbReference type="NCBI Taxonomy" id="3915"/>
    <lineage>
        <taxon>Eukaryota</taxon>
        <taxon>Viridiplantae</taxon>
        <taxon>Streptophyta</taxon>
        <taxon>Embryophyta</taxon>
        <taxon>Tracheophyta</taxon>
        <taxon>Spermatophyta</taxon>
        <taxon>Magnoliopsida</taxon>
        <taxon>eudicotyledons</taxon>
        <taxon>Gunneridae</taxon>
        <taxon>Pentapetalae</taxon>
        <taxon>rosids</taxon>
        <taxon>fabids</taxon>
        <taxon>Fabales</taxon>
        <taxon>Fabaceae</taxon>
        <taxon>Papilionoideae</taxon>
        <taxon>50 kb inversion clade</taxon>
        <taxon>NPAAA clade</taxon>
        <taxon>indigoferoid/millettioid clade</taxon>
        <taxon>Phaseoleae</taxon>
        <taxon>Vigna</taxon>
    </lineage>
</organism>
<name>A0AAQ3MKT4_VIGMU</name>
<proteinExistence type="predicted"/>
<evidence type="ECO:0000313" key="1">
    <source>
        <dbReference type="EMBL" id="WVY92558.1"/>
    </source>
</evidence>